<dbReference type="Gene3D" id="3.40.50.1820">
    <property type="entry name" value="alpha/beta hydrolase"/>
    <property type="match status" value="1"/>
</dbReference>
<dbReference type="PANTHER" id="PTHR47381">
    <property type="entry name" value="ALPHA/BETA-HYDROLASES SUPERFAMILY PROTEIN"/>
    <property type="match status" value="1"/>
</dbReference>
<evidence type="ECO:0000313" key="2">
    <source>
        <dbReference type="EMBL" id="MED4403162.1"/>
    </source>
</evidence>
<feature type="domain" description="Peptidase S9 prolyl oligopeptidase catalytic" evidence="1">
    <location>
        <begin position="46"/>
        <end position="253"/>
    </location>
</feature>
<protein>
    <submittedName>
        <fullName evidence="2">Prolyl oligopeptidase family serine peptidase</fullName>
    </submittedName>
</protein>
<evidence type="ECO:0000259" key="1">
    <source>
        <dbReference type="Pfam" id="PF00326"/>
    </source>
</evidence>
<sequence length="255" mass="29360">MINIEAQHISGIPLLHIVRNELASEKTPLVIFIHGFMSAKENNLHYAYLLAEKGMRVVLPEAAYHGERNTGYSNHELSMKFWQIIINEIHELKIVKDHYEQLGLVDKNRIGVAGTSMGGITTFGALTQYDWIKAAVSLMGNPKYSTYLEAQIKELRNKGIEIPLTDQELKEQMDILQKYDLSMQKDVLNGRPLLIWHGMKDNVVPFVQTYDFYKEIMPMYEHTPEKLCFIADKKADHKVSREGIHATVDWFTKNL</sequence>
<dbReference type="Proteomes" id="UP001342826">
    <property type="component" value="Unassembled WGS sequence"/>
</dbReference>
<name>A0ABU6P1C4_9BACI</name>
<dbReference type="GeneID" id="301139276"/>
<dbReference type="InterPro" id="IPR001375">
    <property type="entry name" value="Peptidase_S9_cat"/>
</dbReference>
<organism evidence="2 3">
    <name type="scientific">Metabacillus fastidiosus</name>
    <dbReference type="NCBI Taxonomy" id="1458"/>
    <lineage>
        <taxon>Bacteria</taxon>
        <taxon>Bacillati</taxon>
        <taxon>Bacillota</taxon>
        <taxon>Bacilli</taxon>
        <taxon>Bacillales</taxon>
        <taxon>Bacillaceae</taxon>
        <taxon>Metabacillus</taxon>
    </lineage>
</organism>
<accession>A0ABU6P1C4</accession>
<evidence type="ECO:0000313" key="3">
    <source>
        <dbReference type="Proteomes" id="UP001342826"/>
    </source>
</evidence>
<dbReference type="SUPFAM" id="SSF53474">
    <property type="entry name" value="alpha/beta-Hydrolases"/>
    <property type="match status" value="1"/>
</dbReference>
<dbReference type="EMBL" id="JARTFS010000013">
    <property type="protein sequence ID" value="MED4403162.1"/>
    <property type="molecule type" value="Genomic_DNA"/>
</dbReference>
<dbReference type="PANTHER" id="PTHR47381:SF3">
    <property type="entry name" value="ALPHA_BETA-HYDROLASES SUPERFAMILY PROTEIN"/>
    <property type="match status" value="1"/>
</dbReference>
<comment type="caution">
    <text evidence="2">The sequence shown here is derived from an EMBL/GenBank/DDBJ whole genome shotgun (WGS) entry which is preliminary data.</text>
</comment>
<reference evidence="2 3" key="1">
    <citation type="submission" date="2023-03" db="EMBL/GenBank/DDBJ databases">
        <title>Bacillus Genome Sequencing.</title>
        <authorList>
            <person name="Dunlap C."/>
        </authorList>
    </citation>
    <scope>NUCLEOTIDE SEQUENCE [LARGE SCALE GENOMIC DNA]</scope>
    <source>
        <strain evidence="2 3">NRS-1717</strain>
    </source>
</reference>
<keyword evidence="3" id="KW-1185">Reference proteome</keyword>
<proteinExistence type="predicted"/>
<gene>
    <name evidence="2" type="ORF">P9271_17780</name>
</gene>
<dbReference type="Pfam" id="PF00326">
    <property type="entry name" value="Peptidase_S9"/>
    <property type="match status" value="1"/>
</dbReference>
<dbReference type="InterPro" id="IPR029058">
    <property type="entry name" value="AB_hydrolase_fold"/>
</dbReference>
<dbReference type="RefSeq" id="WP_066224582.1">
    <property type="nucleotide sequence ID" value="NZ_JARTFQ010000004.1"/>
</dbReference>